<dbReference type="Gene3D" id="3.40.30.10">
    <property type="entry name" value="Glutaredoxin"/>
    <property type="match status" value="1"/>
</dbReference>
<evidence type="ECO:0000313" key="7">
    <source>
        <dbReference type="Proteomes" id="UP000557872"/>
    </source>
</evidence>
<keyword evidence="2" id="KW-0676">Redox-active center</keyword>
<evidence type="ECO:0000313" key="6">
    <source>
        <dbReference type="EMBL" id="NWK56692.1"/>
    </source>
</evidence>
<evidence type="ECO:0000256" key="1">
    <source>
        <dbReference type="ARBA" id="ARBA00023002"/>
    </source>
</evidence>
<reference evidence="6 7" key="1">
    <citation type="submission" date="2020-07" db="EMBL/GenBank/DDBJ databases">
        <title>Roseicoccus Jingziensis gen. nov., sp. nov., isolated from coastal seawater.</title>
        <authorList>
            <person name="Feng X."/>
        </authorList>
    </citation>
    <scope>NUCLEOTIDE SEQUENCE [LARGE SCALE GENOMIC DNA]</scope>
    <source>
        <strain evidence="6 7">N1E253</strain>
    </source>
</reference>
<dbReference type="InterPro" id="IPR013766">
    <property type="entry name" value="Thioredoxin_domain"/>
</dbReference>
<dbReference type="CDD" id="cd03018">
    <property type="entry name" value="PRX_AhpE_like"/>
    <property type="match status" value="1"/>
</dbReference>
<feature type="region of interest" description="Disordered" evidence="4">
    <location>
        <begin position="1"/>
        <end position="22"/>
    </location>
</feature>
<accession>A0A851GID7</accession>
<evidence type="ECO:0000256" key="2">
    <source>
        <dbReference type="ARBA" id="ARBA00023284"/>
    </source>
</evidence>
<feature type="active site" description="Cysteine sulfenic acid (-SOH) intermediate; for peroxidase activity" evidence="3">
    <location>
        <position position="63"/>
    </location>
</feature>
<dbReference type="PANTHER" id="PTHR43110:SF1">
    <property type="entry name" value="THIOL PEROXIDASE"/>
    <property type="match status" value="1"/>
</dbReference>
<feature type="domain" description="Thioredoxin" evidence="5">
    <location>
        <begin position="20"/>
        <end position="171"/>
    </location>
</feature>
<dbReference type="InterPro" id="IPR000866">
    <property type="entry name" value="AhpC/TSA"/>
</dbReference>
<dbReference type="PROSITE" id="PS51352">
    <property type="entry name" value="THIOREDOXIN_2"/>
    <property type="match status" value="1"/>
</dbReference>
<dbReference type="Pfam" id="PF00578">
    <property type="entry name" value="AhpC-TSA"/>
    <property type="match status" value="1"/>
</dbReference>
<dbReference type="AlphaFoldDB" id="A0A851GID7"/>
<evidence type="ECO:0000256" key="3">
    <source>
        <dbReference type="PIRSR" id="PIRSR000239-1"/>
    </source>
</evidence>
<dbReference type="GO" id="GO:0016491">
    <property type="term" value="F:oxidoreductase activity"/>
    <property type="evidence" value="ECO:0007669"/>
    <property type="project" value="UniProtKB-KW"/>
</dbReference>
<gene>
    <name evidence="6" type="ORF">HW115_13800</name>
</gene>
<comment type="caution">
    <text evidence="6">The sequence shown here is derived from an EMBL/GenBank/DDBJ whole genome shotgun (WGS) entry which is preliminary data.</text>
</comment>
<dbReference type="InterPro" id="IPR050455">
    <property type="entry name" value="Tpx_Peroxidase_subfamily"/>
</dbReference>
<dbReference type="EMBL" id="JACBAZ010000005">
    <property type="protein sequence ID" value="NWK56692.1"/>
    <property type="molecule type" value="Genomic_DNA"/>
</dbReference>
<dbReference type="InterPro" id="IPR036249">
    <property type="entry name" value="Thioredoxin-like_sf"/>
</dbReference>
<dbReference type="InterPro" id="IPR024706">
    <property type="entry name" value="Peroxiredoxin_AhpC-typ"/>
</dbReference>
<dbReference type="PANTHER" id="PTHR43110">
    <property type="entry name" value="THIOL PEROXIDASE"/>
    <property type="match status" value="1"/>
</dbReference>
<dbReference type="SUPFAM" id="SSF52833">
    <property type="entry name" value="Thioredoxin-like"/>
    <property type="match status" value="1"/>
</dbReference>
<evidence type="ECO:0000256" key="4">
    <source>
        <dbReference type="SAM" id="MobiDB-lite"/>
    </source>
</evidence>
<proteinExistence type="predicted"/>
<protein>
    <submittedName>
        <fullName evidence="6">Peroxiredoxin</fullName>
    </submittedName>
</protein>
<dbReference type="GO" id="GO:0016209">
    <property type="term" value="F:antioxidant activity"/>
    <property type="evidence" value="ECO:0007669"/>
    <property type="project" value="InterPro"/>
</dbReference>
<sequence length="171" mass="18737">MDSVVYRPQKSKPVDSATTLKPGQRAPGFSLPSVSGGQISLSQFRGKRHVVLSFVPAAFTPVCSSQYPGYNIALDLFEKNDAVLLGITSDNIPSLHAWEVSMGGLDFDLLSDFWPHGKVASQYGILRSDGTSERALIVIDKQGVIRYVDVHDINKRPKLEDLAKVLNELNP</sequence>
<keyword evidence="1" id="KW-0560">Oxidoreductase</keyword>
<evidence type="ECO:0000259" key="5">
    <source>
        <dbReference type="PROSITE" id="PS51352"/>
    </source>
</evidence>
<dbReference type="Proteomes" id="UP000557872">
    <property type="component" value="Unassembled WGS sequence"/>
</dbReference>
<organism evidence="6 7">
    <name type="scientific">Oceaniferula marina</name>
    <dbReference type="NCBI Taxonomy" id="2748318"/>
    <lineage>
        <taxon>Bacteria</taxon>
        <taxon>Pseudomonadati</taxon>
        <taxon>Verrucomicrobiota</taxon>
        <taxon>Verrucomicrobiia</taxon>
        <taxon>Verrucomicrobiales</taxon>
        <taxon>Verrucomicrobiaceae</taxon>
        <taxon>Oceaniferula</taxon>
    </lineage>
</organism>
<dbReference type="PIRSF" id="PIRSF000239">
    <property type="entry name" value="AHPC"/>
    <property type="match status" value="1"/>
</dbReference>
<name>A0A851GID7_9BACT</name>
<keyword evidence="7" id="KW-1185">Reference proteome</keyword>